<proteinExistence type="inferred from homology"/>
<keyword evidence="4" id="KW-1185">Reference proteome</keyword>
<evidence type="ECO:0000313" key="3">
    <source>
        <dbReference type="EMBL" id="KAJ8953981.1"/>
    </source>
</evidence>
<dbReference type="GO" id="GO:0003676">
    <property type="term" value="F:nucleic acid binding"/>
    <property type="evidence" value="ECO:0007669"/>
    <property type="project" value="InterPro"/>
</dbReference>
<evidence type="ECO:0008006" key="5">
    <source>
        <dbReference type="Google" id="ProtNLM"/>
    </source>
</evidence>
<gene>
    <name evidence="3" type="ORF">NQ314_007174</name>
</gene>
<dbReference type="GO" id="GO:0006390">
    <property type="term" value="P:mitochondrial transcription"/>
    <property type="evidence" value="ECO:0007669"/>
    <property type="project" value="TreeGrafter"/>
</dbReference>
<dbReference type="AlphaFoldDB" id="A0AAV8YSG6"/>
<dbReference type="PANTHER" id="PTHR13068:SF112">
    <property type="entry name" value="TRANSCRIPTION TERMINATION FACTOR 3, MITOCHONDRIAL"/>
    <property type="match status" value="1"/>
</dbReference>
<evidence type="ECO:0000313" key="4">
    <source>
        <dbReference type="Proteomes" id="UP001162156"/>
    </source>
</evidence>
<evidence type="ECO:0000256" key="2">
    <source>
        <dbReference type="ARBA" id="ARBA00022946"/>
    </source>
</evidence>
<comment type="caution">
    <text evidence="3">The sequence shown here is derived from an EMBL/GenBank/DDBJ whole genome shotgun (WGS) entry which is preliminary data.</text>
</comment>
<organism evidence="3 4">
    <name type="scientific">Rhamnusium bicolor</name>
    <dbReference type="NCBI Taxonomy" id="1586634"/>
    <lineage>
        <taxon>Eukaryota</taxon>
        <taxon>Metazoa</taxon>
        <taxon>Ecdysozoa</taxon>
        <taxon>Arthropoda</taxon>
        <taxon>Hexapoda</taxon>
        <taxon>Insecta</taxon>
        <taxon>Pterygota</taxon>
        <taxon>Neoptera</taxon>
        <taxon>Endopterygota</taxon>
        <taxon>Coleoptera</taxon>
        <taxon>Polyphaga</taxon>
        <taxon>Cucujiformia</taxon>
        <taxon>Chrysomeloidea</taxon>
        <taxon>Cerambycidae</taxon>
        <taxon>Lepturinae</taxon>
        <taxon>Rhagiini</taxon>
        <taxon>Rhamnusium</taxon>
    </lineage>
</organism>
<dbReference type="SMART" id="SM00733">
    <property type="entry name" value="Mterf"/>
    <property type="match status" value="5"/>
</dbReference>
<dbReference type="PANTHER" id="PTHR13068">
    <property type="entry name" value="CGI-12 PROTEIN-RELATED"/>
    <property type="match status" value="1"/>
</dbReference>
<reference evidence="3" key="1">
    <citation type="journal article" date="2023" name="Insect Mol. Biol.">
        <title>Genome sequencing provides insights into the evolution of gene families encoding plant cell wall-degrading enzymes in longhorned beetles.</title>
        <authorList>
            <person name="Shin N.R."/>
            <person name="Okamura Y."/>
            <person name="Kirsch R."/>
            <person name="Pauchet Y."/>
        </authorList>
    </citation>
    <scope>NUCLEOTIDE SEQUENCE</scope>
    <source>
        <strain evidence="3">RBIC_L_NR</strain>
    </source>
</reference>
<protein>
    <recommendedName>
        <fullName evidence="5">Transcription termination factor 3, mitochondrial</fullName>
    </recommendedName>
</protein>
<dbReference type="InterPro" id="IPR038538">
    <property type="entry name" value="MTERF_sf"/>
</dbReference>
<accession>A0AAV8YSG6</accession>
<keyword evidence="2" id="KW-0809">Transit peptide</keyword>
<dbReference type="Gene3D" id="1.25.70.10">
    <property type="entry name" value="Transcription termination factor 3, mitochondrial"/>
    <property type="match status" value="1"/>
</dbReference>
<evidence type="ECO:0000256" key="1">
    <source>
        <dbReference type="ARBA" id="ARBA00007692"/>
    </source>
</evidence>
<dbReference type="GO" id="GO:0061668">
    <property type="term" value="P:mitochondrial ribosome assembly"/>
    <property type="evidence" value="ECO:0007669"/>
    <property type="project" value="TreeGrafter"/>
</dbReference>
<dbReference type="Proteomes" id="UP001162156">
    <property type="component" value="Unassembled WGS sequence"/>
</dbReference>
<dbReference type="InterPro" id="IPR003690">
    <property type="entry name" value="MTERF"/>
</dbReference>
<sequence>MLRRIVKLSVRNNNCVIRNCSQFCENINKNTSLQSTNYIQTVENSLHESNNSVLEPLNEDISHVSTYLKPTFNFAAYINKSETLQELLKLGVHLYKLEKNEEIVQFILGLKFENIKDHILFLNDLGIETEKIGEYLTKNPLILKEDVENLKIRINYLKYKKFTDDMILRIVQANCFWLTHSTQQIDEHLGFLQNHFGLSGNEVRLIATKSPKLITYPISKVKLNTFVLKEEMGFTQEELKKIILHKPSILMKGQHRILQAFEYLHRSMNIPLERIVEEPEILTCRKKRLMERHLFLVKLGRDQFDPKKPNYVALTTLVSETDSYFSTEIAKSSIQAYNAYLKSL</sequence>
<name>A0AAV8YSG6_9CUCU</name>
<dbReference type="EMBL" id="JANEYF010001942">
    <property type="protein sequence ID" value="KAJ8953981.1"/>
    <property type="molecule type" value="Genomic_DNA"/>
</dbReference>
<comment type="similarity">
    <text evidence="1">Belongs to the mTERF family.</text>
</comment>
<dbReference type="GO" id="GO:0005739">
    <property type="term" value="C:mitochondrion"/>
    <property type="evidence" value="ECO:0007669"/>
    <property type="project" value="TreeGrafter"/>
</dbReference>
<dbReference type="Pfam" id="PF02536">
    <property type="entry name" value="mTERF"/>
    <property type="match status" value="1"/>
</dbReference>